<dbReference type="Proteomes" id="UP001164776">
    <property type="component" value="Unassembled WGS sequence"/>
</dbReference>
<keyword evidence="1" id="KW-0472">Membrane</keyword>
<dbReference type="AlphaFoldDB" id="A0A9W8CEZ2"/>
<feature type="transmembrane region" description="Helical" evidence="1">
    <location>
        <begin position="323"/>
        <end position="343"/>
    </location>
</feature>
<keyword evidence="3" id="KW-1185">Reference proteome</keyword>
<feature type="transmembrane region" description="Helical" evidence="1">
    <location>
        <begin position="297"/>
        <end position="317"/>
    </location>
</feature>
<name>A0A9W8CEZ2_9POAL</name>
<evidence type="ECO:0000313" key="3">
    <source>
        <dbReference type="Proteomes" id="UP001164776"/>
    </source>
</evidence>
<evidence type="ECO:0000313" key="2">
    <source>
        <dbReference type="EMBL" id="KAJ1255282.1"/>
    </source>
</evidence>
<accession>A0A9W8CEZ2</accession>
<evidence type="ECO:0000256" key="1">
    <source>
        <dbReference type="SAM" id="Phobius"/>
    </source>
</evidence>
<sequence length="345" mass="34071">MEQGKIPKFGAGAALGLVARELPEEAVAACGGTGTDRLVLLAKPHGAAAGHYVYMPVAVVPLQDLPEALRRQVAVGAGEQGAGAAAAGTNADAPALLPGQLQLHPVVPGGRLRQLAGAGSGTNEDAPIAGDEYSGRLILKAEEGGKAVYLNATTLLSRSDMMHGAADTDLGAFYDTGLTAPENGVPIVALLLQFSDPGAFDYSKSPPEDAAPFTETTLLGDGRAAELGAHYYDVLLPPPENLMPAVAGKASPGSRSPTYAVQVSVDAAASSKAGDPIAVVRVKHAAGVEAARGHGGLSALVGIVAASSAATALAAGASGPVTAFGLLAVLVGGLSLAMAGVVAGV</sequence>
<reference evidence="2 3" key="1">
    <citation type="submission" date="2022-10" db="EMBL/GenBank/DDBJ databases">
        <title>WGS assembly of Paspalum vaginatum 540-79.</title>
        <authorList>
            <person name="Sun G."/>
            <person name="Wase N."/>
            <person name="Shu S."/>
            <person name="Jenkins J."/>
            <person name="Zhou B."/>
            <person name="Torres-Rodriguez J."/>
            <person name="Chen C."/>
            <person name="Sandor L."/>
            <person name="Plott C."/>
            <person name="Yoshinga Y."/>
            <person name="Daum C."/>
            <person name="Qi P."/>
            <person name="Barry K."/>
            <person name="Lipzen A."/>
            <person name="Berry L."/>
            <person name="Pedersen C."/>
            <person name="Gottilla T."/>
            <person name="Foltz A."/>
            <person name="Yu H."/>
            <person name="O'Malley R."/>
            <person name="Zhang C."/>
            <person name="Devos K."/>
            <person name="Sigmon B."/>
            <person name="Yu B."/>
            <person name="Obata T."/>
            <person name="Schmutz J."/>
            <person name="Schnable J."/>
        </authorList>
    </citation>
    <scope>NUCLEOTIDE SEQUENCE [LARGE SCALE GENOMIC DNA]</scope>
    <source>
        <strain evidence="3">cv. 540-79</strain>
    </source>
</reference>
<proteinExistence type="predicted"/>
<dbReference type="OrthoDB" id="720700at2759"/>
<gene>
    <name evidence="2" type="ORF">BS78_K268500</name>
</gene>
<protein>
    <submittedName>
        <fullName evidence="2">Uncharacterized protein</fullName>
    </submittedName>
</protein>
<organism evidence="2 3">
    <name type="scientific">Paspalum vaginatum</name>
    <name type="common">seashore paspalum</name>
    <dbReference type="NCBI Taxonomy" id="158149"/>
    <lineage>
        <taxon>Eukaryota</taxon>
        <taxon>Viridiplantae</taxon>
        <taxon>Streptophyta</taxon>
        <taxon>Embryophyta</taxon>
        <taxon>Tracheophyta</taxon>
        <taxon>Spermatophyta</taxon>
        <taxon>Magnoliopsida</taxon>
        <taxon>Liliopsida</taxon>
        <taxon>Poales</taxon>
        <taxon>Poaceae</taxon>
        <taxon>PACMAD clade</taxon>
        <taxon>Panicoideae</taxon>
        <taxon>Andropogonodae</taxon>
        <taxon>Paspaleae</taxon>
        <taxon>Paspalinae</taxon>
        <taxon>Paspalum</taxon>
    </lineage>
</organism>
<comment type="caution">
    <text evidence="2">The sequence shown here is derived from an EMBL/GenBank/DDBJ whole genome shotgun (WGS) entry which is preliminary data.</text>
</comment>
<keyword evidence="1" id="KW-1133">Transmembrane helix</keyword>
<dbReference type="EMBL" id="MU629765">
    <property type="protein sequence ID" value="KAJ1255282.1"/>
    <property type="molecule type" value="Genomic_DNA"/>
</dbReference>
<keyword evidence="1" id="KW-0812">Transmembrane</keyword>